<dbReference type="HOGENOM" id="CLU_132664_1_0_6"/>
<proteinExistence type="predicted"/>
<dbReference type="EnsemblBacteria" id="CAQ45426">
    <property type="protein sequence ID" value="CAQ45426"/>
    <property type="gene ID" value="Smlt1903"/>
</dbReference>
<dbReference type="eggNOG" id="ENOG502ZM3S">
    <property type="taxonomic scope" value="Bacteria"/>
</dbReference>
<dbReference type="KEGG" id="sml:Smlt1903"/>
<sequence>MAKKDIGKLTGEAVTFQIPSPAGGVRMETFIPWQLVKRGVRRKIITPLDAPEEFTGEAAQEREARMAAQDSALVRALGLAHHWQRLLDEGRFTSMTEIAQAEGINPGRASTIARLVHLAPDIVAACLTRDSGIALEHLIRNGSLPLDWPQQRALVASKT</sequence>
<evidence type="ECO:0000313" key="1">
    <source>
        <dbReference type="EMBL" id="CAQ45426.1"/>
    </source>
</evidence>
<protein>
    <submittedName>
        <fullName evidence="1">LacI family transcriptional regulatory protein</fullName>
    </submittedName>
</protein>
<dbReference type="AlphaFoldDB" id="B2FM58"/>
<dbReference type="SUPFAM" id="SSF109709">
    <property type="entry name" value="KorB DNA-binding domain-like"/>
    <property type="match status" value="1"/>
</dbReference>
<organism evidence="1 2">
    <name type="scientific">Stenotrophomonas maltophilia (strain K279a)</name>
    <dbReference type="NCBI Taxonomy" id="522373"/>
    <lineage>
        <taxon>Bacteria</taxon>
        <taxon>Pseudomonadati</taxon>
        <taxon>Pseudomonadota</taxon>
        <taxon>Gammaproteobacteria</taxon>
        <taxon>Lysobacterales</taxon>
        <taxon>Lysobacteraceae</taxon>
        <taxon>Stenotrophomonas</taxon>
        <taxon>Stenotrophomonas maltophilia group</taxon>
    </lineage>
</organism>
<name>B2FM58_STRMK</name>
<dbReference type="RefSeq" id="WP_012479858.1">
    <property type="nucleotide sequence ID" value="NC_010943.1"/>
</dbReference>
<dbReference type="PATRIC" id="fig|522373.3.peg.1827"/>
<evidence type="ECO:0000313" key="2">
    <source>
        <dbReference type="Proteomes" id="UP000008840"/>
    </source>
</evidence>
<reference evidence="1 2" key="1">
    <citation type="journal article" date="2008" name="Genome Biol.">
        <title>The complete genome, comparative and functional analysis of Stenotrophomonas maltophilia reveals an organism heavily shielded by drug resistance determinants.</title>
        <authorList>
            <person name="Crossman L.C."/>
            <person name="Gould V.C."/>
            <person name="Dow J.M."/>
            <person name="Vernikos G.S."/>
            <person name="Okazaki A."/>
            <person name="Sebaihia M."/>
            <person name="Saunders D."/>
            <person name="Arrowsmith C."/>
            <person name="Carver T."/>
            <person name="Peters N."/>
            <person name="Adlem E."/>
            <person name="Kerhornou A."/>
            <person name="Lord A."/>
            <person name="Murphy L."/>
            <person name="Seeger K."/>
            <person name="Squares R."/>
            <person name="Rutter S."/>
            <person name="Quail M.A."/>
            <person name="Rajandream M.A."/>
            <person name="Harris D."/>
            <person name="Churcher C."/>
            <person name="Bentley S.D."/>
            <person name="Parkhill J."/>
            <person name="Thomson N.R."/>
            <person name="Avison M.B."/>
        </authorList>
    </citation>
    <scope>NUCLEOTIDE SEQUENCE [LARGE SCALE GENOMIC DNA]</scope>
    <source>
        <strain evidence="1 2">K279a</strain>
    </source>
</reference>
<dbReference type="EMBL" id="AM743169">
    <property type="protein sequence ID" value="CAQ45426.1"/>
    <property type="molecule type" value="Genomic_DNA"/>
</dbReference>
<gene>
    <name evidence="1" type="ordered locus">Smlt1903</name>
</gene>
<accession>B2FM58</accession>
<dbReference type="Proteomes" id="UP000008840">
    <property type="component" value="Chromosome"/>
</dbReference>
<keyword evidence="2" id="KW-1185">Reference proteome</keyword>